<reference evidence="3" key="1">
    <citation type="journal article" date="2019" name="Int. J. Syst. Evol. Microbiol.">
        <title>The Global Catalogue of Microorganisms (GCM) 10K type strain sequencing project: providing services to taxonomists for standard genome sequencing and annotation.</title>
        <authorList>
            <consortium name="The Broad Institute Genomics Platform"/>
            <consortium name="The Broad Institute Genome Sequencing Center for Infectious Disease"/>
            <person name="Wu L."/>
            <person name="Ma J."/>
        </authorList>
    </citation>
    <scope>NUCLEOTIDE SEQUENCE [LARGE SCALE GENOMIC DNA]</scope>
    <source>
        <strain evidence="3">TBRC 1826</strain>
    </source>
</reference>
<sequence length="91" mass="9682">MPTTPVTAFTEVIDTIGHLVEAVEDGQWSAPTPCTDWNVRQLVDHLMTAQRTFTVVMGAEPSLPALDADPAPEGAPAIDRLAALLGRDATE</sequence>
<dbReference type="Proteomes" id="UP001595847">
    <property type="component" value="Unassembled WGS sequence"/>
</dbReference>
<dbReference type="InterPro" id="IPR024344">
    <property type="entry name" value="MDMPI_metal-binding"/>
</dbReference>
<accession>A0ABV8FM27</accession>
<comment type="caution">
    <text evidence="2">The sequence shown here is derived from an EMBL/GenBank/DDBJ whole genome shotgun (WGS) entry which is preliminary data.</text>
</comment>
<dbReference type="RefSeq" id="WP_378533764.1">
    <property type="nucleotide sequence ID" value="NZ_JBHSBH010000009.1"/>
</dbReference>
<evidence type="ECO:0000313" key="2">
    <source>
        <dbReference type="EMBL" id="MFC3997100.1"/>
    </source>
</evidence>
<protein>
    <submittedName>
        <fullName evidence="2">Maleylpyruvate isomerase N-terminal domain-containing protein</fullName>
    </submittedName>
</protein>
<name>A0ABV8FM27_9ACTN</name>
<organism evidence="2 3">
    <name type="scientific">Nocardiopsis sediminis</name>
    <dbReference type="NCBI Taxonomy" id="1778267"/>
    <lineage>
        <taxon>Bacteria</taxon>
        <taxon>Bacillati</taxon>
        <taxon>Actinomycetota</taxon>
        <taxon>Actinomycetes</taxon>
        <taxon>Streptosporangiales</taxon>
        <taxon>Nocardiopsidaceae</taxon>
        <taxon>Nocardiopsis</taxon>
    </lineage>
</organism>
<dbReference type="SUPFAM" id="SSF109854">
    <property type="entry name" value="DinB/YfiT-like putative metalloenzymes"/>
    <property type="match status" value="1"/>
</dbReference>
<evidence type="ECO:0000313" key="3">
    <source>
        <dbReference type="Proteomes" id="UP001595847"/>
    </source>
</evidence>
<gene>
    <name evidence="2" type="ORF">ACFOVU_14300</name>
</gene>
<dbReference type="InterPro" id="IPR034660">
    <property type="entry name" value="DinB/YfiT-like"/>
</dbReference>
<feature type="domain" description="Mycothiol-dependent maleylpyruvate isomerase metal-binding" evidence="1">
    <location>
        <begin position="11"/>
        <end position="84"/>
    </location>
</feature>
<dbReference type="Gene3D" id="1.20.120.450">
    <property type="entry name" value="dinb family like domain"/>
    <property type="match status" value="1"/>
</dbReference>
<dbReference type="Pfam" id="PF11716">
    <property type="entry name" value="MDMPI_N"/>
    <property type="match status" value="1"/>
</dbReference>
<proteinExistence type="predicted"/>
<dbReference type="GO" id="GO:0016853">
    <property type="term" value="F:isomerase activity"/>
    <property type="evidence" value="ECO:0007669"/>
    <property type="project" value="UniProtKB-KW"/>
</dbReference>
<evidence type="ECO:0000259" key="1">
    <source>
        <dbReference type="Pfam" id="PF11716"/>
    </source>
</evidence>
<keyword evidence="2" id="KW-0413">Isomerase</keyword>
<dbReference type="EMBL" id="JBHSBH010000009">
    <property type="protein sequence ID" value="MFC3997100.1"/>
    <property type="molecule type" value="Genomic_DNA"/>
</dbReference>
<keyword evidence="3" id="KW-1185">Reference proteome</keyword>